<dbReference type="SMART" id="SM00304">
    <property type="entry name" value="HAMP"/>
    <property type="match status" value="1"/>
</dbReference>
<dbReference type="Pfam" id="PF02743">
    <property type="entry name" value="dCache_1"/>
    <property type="match status" value="1"/>
</dbReference>
<dbReference type="InterPro" id="IPR035965">
    <property type="entry name" value="PAS-like_dom_sf"/>
</dbReference>
<dbReference type="Gene3D" id="1.10.287.130">
    <property type="match status" value="1"/>
</dbReference>
<evidence type="ECO:0000256" key="12">
    <source>
        <dbReference type="SAM" id="Phobius"/>
    </source>
</evidence>
<dbReference type="InterPro" id="IPR005467">
    <property type="entry name" value="His_kinase_dom"/>
</dbReference>
<keyword evidence="18" id="KW-1185">Reference proteome</keyword>
<comment type="subcellular location">
    <subcellularLocation>
        <location evidence="2">Cell membrane</location>
        <topology evidence="2">Multi-pass membrane protein</topology>
    </subcellularLocation>
</comment>
<dbReference type="Pfam" id="PF00512">
    <property type="entry name" value="HisKA"/>
    <property type="match status" value="1"/>
</dbReference>
<evidence type="ECO:0000256" key="11">
    <source>
        <dbReference type="SAM" id="Coils"/>
    </source>
</evidence>
<dbReference type="InterPro" id="IPR036097">
    <property type="entry name" value="HisK_dim/P_sf"/>
</dbReference>
<evidence type="ECO:0000256" key="3">
    <source>
        <dbReference type="ARBA" id="ARBA00012438"/>
    </source>
</evidence>
<evidence type="ECO:0000256" key="2">
    <source>
        <dbReference type="ARBA" id="ARBA00004651"/>
    </source>
</evidence>
<comment type="catalytic activity">
    <reaction evidence="1">
        <text>ATP + protein L-histidine = ADP + protein N-phospho-L-histidine.</text>
        <dbReference type="EC" id="2.7.13.3"/>
    </reaction>
</comment>
<dbReference type="InterPro" id="IPR000014">
    <property type="entry name" value="PAS"/>
</dbReference>
<keyword evidence="6" id="KW-0808">Transferase</keyword>
<dbReference type="InterPro" id="IPR036890">
    <property type="entry name" value="HATPase_C_sf"/>
</dbReference>
<evidence type="ECO:0000259" key="14">
    <source>
        <dbReference type="PROSITE" id="PS50112"/>
    </source>
</evidence>
<feature type="coiled-coil region" evidence="11">
    <location>
        <begin position="356"/>
        <end position="387"/>
    </location>
</feature>
<evidence type="ECO:0000256" key="8">
    <source>
        <dbReference type="ARBA" id="ARBA00022777"/>
    </source>
</evidence>
<dbReference type="CDD" id="cd00082">
    <property type="entry name" value="HisKA"/>
    <property type="match status" value="1"/>
</dbReference>
<keyword evidence="9 12" id="KW-1133">Transmembrane helix</keyword>
<feature type="domain" description="PAC" evidence="15">
    <location>
        <begin position="461"/>
        <end position="511"/>
    </location>
</feature>
<proteinExistence type="predicted"/>
<evidence type="ECO:0000256" key="5">
    <source>
        <dbReference type="ARBA" id="ARBA00022553"/>
    </source>
</evidence>
<keyword evidence="10 12" id="KW-0472">Membrane</keyword>
<feature type="domain" description="PAS" evidence="14">
    <location>
        <begin position="387"/>
        <end position="457"/>
    </location>
</feature>
<keyword evidence="8" id="KW-0418">Kinase</keyword>
<reference evidence="17 18" key="1">
    <citation type="submission" date="2021-03" db="EMBL/GenBank/DDBJ databases">
        <title>Geobacter metallireducens gen. nov. sp. nov., a microorganism capable of coupling the complete oxidation of organic compounds to the reduction of iron and other metals.</title>
        <authorList>
            <person name="Li Y."/>
        </authorList>
    </citation>
    <scope>NUCLEOTIDE SEQUENCE [LARGE SCALE GENOMIC DNA]</scope>
    <source>
        <strain evidence="17 18">Jerry-YX</strain>
    </source>
</reference>
<dbReference type="EMBL" id="CP071382">
    <property type="protein sequence ID" value="QSV44550.1"/>
    <property type="molecule type" value="Genomic_DNA"/>
</dbReference>
<dbReference type="SUPFAM" id="SSF55785">
    <property type="entry name" value="PYP-like sensor domain (PAS domain)"/>
    <property type="match status" value="1"/>
</dbReference>
<dbReference type="RefSeq" id="WP_207162283.1">
    <property type="nucleotide sequence ID" value="NZ_CP071382.1"/>
</dbReference>
<evidence type="ECO:0000259" key="13">
    <source>
        <dbReference type="PROSITE" id="PS50109"/>
    </source>
</evidence>
<dbReference type="SMART" id="SM00091">
    <property type="entry name" value="PAS"/>
    <property type="match status" value="1"/>
</dbReference>
<feature type="coiled-coil region" evidence="11">
    <location>
        <begin position="495"/>
        <end position="533"/>
    </location>
</feature>
<dbReference type="InterPro" id="IPR033479">
    <property type="entry name" value="dCache_1"/>
</dbReference>
<dbReference type="SUPFAM" id="SSF158472">
    <property type="entry name" value="HAMP domain-like"/>
    <property type="match status" value="1"/>
</dbReference>
<dbReference type="Gene3D" id="6.10.340.10">
    <property type="match status" value="1"/>
</dbReference>
<evidence type="ECO:0000256" key="6">
    <source>
        <dbReference type="ARBA" id="ARBA00022679"/>
    </source>
</evidence>
<feature type="transmembrane region" description="Helical" evidence="12">
    <location>
        <begin position="281"/>
        <end position="299"/>
    </location>
</feature>
<dbReference type="CDD" id="cd18773">
    <property type="entry name" value="PDC1_HK_sensor"/>
    <property type="match status" value="1"/>
</dbReference>
<dbReference type="InterPro" id="IPR003660">
    <property type="entry name" value="HAMP_dom"/>
</dbReference>
<dbReference type="PANTHER" id="PTHR42878">
    <property type="entry name" value="TWO-COMPONENT HISTIDINE KINASE"/>
    <property type="match status" value="1"/>
</dbReference>
<dbReference type="InterPro" id="IPR004358">
    <property type="entry name" value="Sig_transdc_His_kin-like_C"/>
</dbReference>
<dbReference type="CDD" id="cd06225">
    <property type="entry name" value="HAMP"/>
    <property type="match status" value="1"/>
</dbReference>
<evidence type="ECO:0000313" key="18">
    <source>
        <dbReference type="Proteomes" id="UP000663651"/>
    </source>
</evidence>
<dbReference type="InterPro" id="IPR003594">
    <property type="entry name" value="HATPase_dom"/>
</dbReference>
<evidence type="ECO:0000256" key="1">
    <source>
        <dbReference type="ARBA" id="ARBA00000085"/>
    </source>
</evidence>
<keyword evidence="4" id="KW-1003">Cell membrane</keyword>
<evidence type="ECO:0000256" key="9">
    <source>
        <dbReference type="ARBA" id="ARBA00022989"/>
    </source>
</evidence>
<dbReference type="Pfam" id="PF00672">
    <property type="entry name" value="HAMP"/>
    <property type="match status" value="1"/>
</dbReference>
<evidence type="ECO:0000313" key="17">
    <source>
        <dbReference type="EMBL" id="QSV44550.1"/>
    </source>
</evidence>
<dbReference type="InterPro" id="IPR000700">
    <property type="entry name" value="PAS-assoc_C"/>
</dbReference>
<dbReference type="Proteomes" id="UP000663651">
    <property type="component" value="Chromosome"/>
</dbReference>
<keyword evidence="7 12" id="KW-0812">Transmembrane</keyword>
<feature type="domain" description="Histidine kinase" evidence="13">
    <location>
        <begin position="540"/>
        <end position="751"/>
    </location>
</feature>
<accession>A0ABX7Q0H8</accession>
<dbReference type="Gene3D" id="3.30.565.10">
    <property type="entry name" value="Histidine kinase-like ATPase, C-terminal domain"/>
    <property type="match status" value="1"/>
</dbReference>
<keyword evidence="5" id="KW-0597">Phosphoprotein</keyword>
<dbReference type="Gene3D" id="3.30.450.20">
    <property type="entry name" value="PAS domain"/>
    <property type="match status" value="3"/>
</dbReference>
<dbReference type="PANTHER" id="PTHR42878:SF15">
    <property type="entry name" value="BACTERIOPHYTOCHROME"/>
    <property type="match status" value="1"/>
</dbReference>
<dbReference type="PROSITE" id="PS50112">
    <property type="entry name" value="PAS"/>
    <property type="match status" value="1"/>
</dbReference>
<dbReference type="NCBIfam" id="TIGR00229">
    <property type="entry name" value="sensory_box"/>
    <property type="match status" value="1"/>
</dbReference>
<name>A0ABX7Q0H8_9BACT</name>
<protein>
    <recommendedName>
        <fullName evidence="3">histidine kinase</fullName>
        <ecNumber evidence="3">2.7.13.3</ecNumber>
    </recommendedName>
</protein>
<organism evidence="17 18">
    <name type="scientific">Geobacter benzoatilyticus</name>
    <dbReference type="NCBI Taxonomy" id="2815309"/>
    <lineage>
        <taxon>Bacteria</taxon>
        <taxon>Pseudomonadati</taxon>
        <taxon>Thermodesulfobacteriota</taxon>
        <taxon>Desulfuromonadia</taxon>
        <taxon>Geobacterales</taxon>
        <taxon>Geobacteraceae</taxon>
        <taxon>Geobacter</taxon>
    </lineage>
</organism>
<evidence type="ECO:0000259" key="16">
    <source>
        <dbReference type="PROSITE" id="PS50885"/>
    </source>
</evidence>
<dbReference type="InterPro" id="IPR050351">
    <property type="entry name" value="BphY/WalK/GraS-like"/>
</dbReference>
<dbReference type="Pfam" id="PF13426">
    <property type="entry name" value="PAS_9"/>
    <property type="match status" value="1"/>
</dbReference>
<evidence type="ECO:0000256" key="4">
    <source>
        <dbReference type="ARBA" id="ARBA00022475"/>
    </source>
</evidence>
<dbReference type="PROSITE" id="PS50113">
    <property type="entry name" value="PAC"/>
    <property type="match status" value="1"/>
</dbReference>
<evidence type="ECO:0000256" key="7">
    <source>
        <dbReference type="ARBA" id="ARBA00022692"/>
    </source>
</evidence>
<dbReference type="SMART" id="SM00388">
    <property type="entry name" value="HisKA"/>
    <property type="match status" value="1"/>
</dbReference>
<dbReference type="CDD" id="cd12912">
    <property type="entry name" value="PDC2_MCP_like"/>
    <property type="match status" value="1"/>
</dbReference>
<dbReference type="PRINTS" id="PR00344">
    <property type="entry name" value="BCTRLSENSOR"/>
</dbReference>
<evidence type="ECO:0000256" key="10">
    <source>
        <dbReference type="ARBA" id="ARBA00023136"/>
    </source>
</evidence>
<dbReference type="SMART" id="SM00387">
    <property type="entry name" value="HATPase_c"/>
    <property type="match status" value="1"/>
</dbReference>
<sequence>MKLKPSFRTAVLTALLVAAVVPVLVIGLITLAIERRNLSDHVGATNLTLARSIAREVSGSLREPHGFIEHIGKVTDREGGNAREQAKRLLEEVRVIGLFESVYLMDPNGRVADVAFARNVQASPRDYLGMDLSRLPVLRETLANGNISRSSVFLSSATGDPAVMFAAPAGKGAVVGTLGLRVLSRIAEQVKPDNGGTVIIVSSAGKIIGHTDNTLVQRQTDLGGMEIVRAGLAGRAGTHIYAVDGVERLGSVVRIPETGWLVIVEVPLAKALAPVKRVETIFWFATAATILLALLLALAGRAVVLRPVTALVASAGEISLGNYDFSLPPASFSEINELVESFRAMTDAVRVREGELHDRNEEIAMAEEELRQQLDEYQLSQDHLSESEERYRLLVESSPDAIVIHCAGVYVFANPAALRLYGADRPEQLLGRQLTDFVHPDSRKVVAERIKHLYDERRPVPLCEQQIVRLDGTVVDVDVIGIPLTYNGQPAVQVVLRDITERKEAEEEVRRLNAELEQRVKERTILLETANRELESFSYSVSHDLRAPLRHIDGFSAMLMEDCCESLPETATSYLEKIKSASRRMGQLIDDLLDLSRVSRSAMRRERVDLSRLVRELALEYEEAHPARKVTFEIDDGVVVEGDPLLLRVALHNLLDNAWKYTGKKDSAHIRFGETIIHGERAIFVSDDGAGFDMRYVDKLFGAFQRLHSAEEFEGTGVGLATVQRIAMRHGGRAWAEGEEGNGATFYLSIP</sequence>
<dbReference type="EC" id="2.7.13.3" evidence="3"/>
<dbReference type="InterPro" id="IPR003661">
    <property type="entry name" value="HisK_dim/P_dom"/>
</dbReference>
<dbReference type="Pfam" id="PF02518">
    <property type="entry name" value="HATPase_c"/>
    <property type="match status" value="1"/>
</dbReference>
<dbReference type="CDD" id="cd00130">
    <property type="entry name" value="PAS"/>
    <property type="match status" value="1"/>
</dbReference>
<dbReference type="PROSITE" id="PS50109">
    <property type="entry name" value="HIS_KIN"/>
    <property type="match status" value="1"/>
</dbReference>
<dbReference type="PROSITE" id="PS50885">
    <property type="entry name" value="HAMP"/>
    <property type="match status" value="1"/>
</dbReference>
<dbReference type="SUPFAM" id="SSF47384">
    <property type="entry name" value="Homodimeric domain of signal transducing histidine kinase"/>
    <property type="match status" value="1"/>
</dbReference>
<gene>
    <name evidence="17" type="ORF">JZM60_10245</name>
</gene>
<dbReference type="SUPFAM" id="SSF55874">
    <property type="entry name" value="ATPase domain of HSP90 chaperone/DNA topoisomerase II/histidine kinase"/>
    <property type="match status" value="1"/>
</dbReference>
<evidence type="ECO:0000259" key="15">
    <source>
        <dbReference type="PROSITE" id="PS50113"/>
    </source>
</evidence>
<keyword evidence="11" id="KW-0175">Coiled coil</keyword>
<feature type="domain" description="HAMP" evidence="16">
    <location>
        <begin position="302"/>
        <end position="354"/>
    </location>
</feature>